<dbReference type="InterPro" id="IPR036291">
    <property type="entry name" value="NAD(P)-bd_dom_sf"/>
</dbReference>
<dbReference type="RefSeq" id="WP_155342504.1">
    <property type="nucleotide sequence ID" value="NZ_BAAAHM010000001.1"/>
</dbReference>
<dbReference type="Pfam" id="PF00106">
    <property type="entry name" value="adh_short"/>
    <property type="match status" value="1"/>
</dbReference>
<dbReference type="PRINTS" id="PR00080">
    <property type="entry name" value="SDRFAMILY"/>
</dbReference>
<proteinExistence type="inferred from homology"/>
<dbReference type="PANTHER" id="PTHR42808">
    <property type="entry name" value="HYDROXYSTEROID DEHYDROGENASE-LIKE PROTEIN 2"/>
    <property type="match status" value="1"/>
</dbReference>
<organism evidence="2 3">
    <name type="scientific">Acrocarpospora pleiomorpha</name>
    <dbReference type="NCBI Taxonomy" id="90975"/>
    <lineage>
        <taxon>Bacteria</taxon>
        <taxon>Bacillati</taxon>
        <taxon>Actinomycetota</taxon>
        <taxon>Actinomycetes</taxon>
        <taxon>Streptosporangiales</taxon>
        <taxon>Streptosporangiaceae</taxon>
        <taxon>Acrocarpospora</taxon>
    </lineage>
</organism>
<dbReference type="SUPFAM" id="SSF51735">
    <property type="entry name" value="NAD(P)-binding Rossmann-fold domains"/>
    <property type="match status" value="1"/>
</dbReference>
<gene>
    <name evidence="2" type="ORF">Aple_002110</name>
</gene>
<dbReference type="Gene3D" id="3.40.50.720">
    <property type="entry name" value="NAD(P)-binding Rossmann-like Domain"/>
    <property type="match status" value="1"/>
</dbReference>
<comment type="similarity">
    <text evidence="1">Belongs to the short-chain dehydrogenases/reductases (SDR) family.</text>
</comment>
<dbReference type="Proteomes" id="UP000377595">
    <property type="component" value="Unassembled WGS sequence"/>
</dbReference>
<dbReference type="PANTHER" id="PTHR42808:SF4">
    <property type="entry name" value="SHORT CHAIN DEHYDROGENASE"/>
    <property type="match status" value="1"/>
</dbReference>
<dbReference type="InterPro" id="IPR002347">
    <property type="entry name" value="SDR_fam"/>
</dbReference>
<protein>
    <submittedName>
        <fullName evidence="2">Oxidoreductase</fullName>
    </submittedName>
</protein>
<reference evidence="2 3" key="1">
    <citation type="submission" date="2019-10" db="EMBL/GenBank/DDBJ databases">
        <title>Whole genome shotgun sequence of Acrocarpospora pleiomorpha NBRC 16267.</title>
        <authorList>
            <person name="Ichikawa N."/>
            <person name="Kimura A."/>
            <person name="Kitahashi Y."/>
            <person name="Komaki H."/>
            <person name="Oguchi A."/>
        </authorList>
    </citation>
    <scope>NUCLEOTIDE SEQUENCE [LARGE SCALE GENOMIC DNA]</scope>
    <source>
        <strain evidence="2 3">NBRC 16267</strain>
    </source>
</reference>
<dbReference type="InterPro" id="IPR051935">
    <property type="entry name" value="HSDL2"/>
</dbReference>
<evidence type="ECO:0000313" key="2">
    <source>
        <dbReference type="EMBL" id="GES17316.1"/>
    </source>
</evidence>
<dbReference type="OrthoDB" id="4519349at2"/>
<evidence type="ECO:0000313" key="3">
    <source>
        <dbReference type="Proteomes" id="UP000377595"/>
    </source>
</evidence>
<dbReference type="AlphaFoldDB" id="A0A5M3X9I1"/>
<keyword evidence="3" id="KW-1185">Reference proteome</keyword>
<dbReference type="PRINTS" id="PR00081">
    <property type="entry name" value="GDHRDH"/>
</dbReference>
<comment type="caution">
    <text evidence="2">The sequence shown here is derived from an EMBL/GenBank/DDBJ whole genome shotgun (WGS) entry which is preliminary data.</text>
</comment>
<accession>A0A5M3X9I1</accession>
<sequence length="270" mass="28356">MSVTPADLTGRVAVVTGASRGIGRSIAKILAEHGATVVLAARTKDSGSGAFEGGIDDAAAEIQESGGRALALVTDLTDAAGRERLVATTVAEFGRLDILVNNAAVTFFGAIDEMPLKRYDLMFEVQVKAPYHLMRLAIPHMKEQRQGWILNISSLASEHPSVPPRTWTDELPGTVYGMCKAALERASTGAAAELYRHNIAVNSLAPNQVVPTPGTVFHGLVDDRGDDVEDPGVMPAAALLLCSGPPRALTGRTARSADLLAELGVLPASR</sequence>
<dbReference type="EMBL" id="BLAF01000004">
    <property type="protein sequence ID" value="GES17316.1"/>
    <property type="molecule type" value="Genomic_DNA"/>
</dbReference>
<name>A0A5M3X9I1_9ACTN</name>
<evidence type="ECO:0000256" key="1">
    <source>
        <dbReference type="RuleBase" id="RU000363"/>
    </source>
</evidence>